<dbReference type="EMBL" id="CP002457">
    <property type="protein sequence ID" value="ADV53731.1"/>
    <property type="molecule type" value="Genomic_DNA"/>
</dbReference>
<dbReference type="AlphaFoldDB" id="E6XQA7"/>
<dbReference type="Pfam" id="PF08323">
    <property type="entry name" value="Glyco_transf_5"/>
    <property type="match status" value="1"/>
</dbReference>
<dbReference type="Pfam" id="PF00534">
    <property type="entry name" value="Glycos_transf_1"/>
    <property type="match status" value="1"/>
</dbReference>
<reference evidence="7 8" key="1">
    <citation type="submission" date="2011-01" db="EMBL/GenBank/DDBJ databases">
        <title>Complete sequence of Shewanella putrefaciens 200.</title>
        <authorList>
            <consortium name="US DOE Joint Genome Institute"/>
            <person name="Lucas S."/>
            <person name="Copeland A."/>
            <person name="Lapidus A."/>
            <person name="Cheng J.-F."/>
            <person name="Bruce D."/>
            <person name="Goodwin L."/>
            <person name="Pitluck S."/>
            <person name="Munk A.C."/>
            <person name="Detter J.C."/>
            <person name="Han C."/>
            <person name="Tapia R."/>
            <person name="Land M."/>
            <person name="Hauser L."/>
            <person name="Chang Y.-J."/>
            <person name="Jeffries C."/>
            <person name="Kyrpides N."/>
            <person name="Ivanova N."/>
            <person name="Mikhailova N."/>
            <person name="Kolker E."/>
            <person name="Lawrence C."/>
            <person name="McCue L.A."/>
            <person name="DiChristina T."/>
            <person name="Nealson K."/>
            <person name="Fredrickson J.K."/>
            <person name="Woyke T."/>
        </authorList>
    </citation>
    <scope>NUCLEOTIDE SEQUENCE [LARGE SCALE GENOMIC DNA]</scope>
    <source>
        <strain evidence="7 8">200</strain>
    </source>
</reference>
<dbReference type="HOGENOM" id="CLU_009583_18_5_6"/>
<keyword evidence="4" id="KW-0808">Transferase</keyword>
<dbReference type="Proteomes" id="UP000008209">
    <property type="component" value="Chromosome"/>
</dbReference>
<comment type="catalytic activity">
    <reaction evidence="1">
        <text>[(1-&gt;4)-alpha-D-glucosyl](n) + ADP-alpha-D-glucose = [(1-&gt;4)-alpha-D-glucosyl](n+1) + ADP + H(+)</text>
        <dbReference type="Rhea" id="RHEA:18189"/>
        <dbReference type="Rhea" id="RHEA-COMP:9584"/>
        <dbReference type="Rhea" id="RHEA-COMP:9587"/>
        <dbReference type="ChEBI" id="CHEBI:15378"/>
        <dbReference type="ChEBI" id="CHEBI:15444"/>
        <dbReference type="ChEBI" id="CHEBI:57498"/>
        <dbReference type="ChEBI" id="CHEBI:456216"/>
        <dbReference type="EC" id="2.4.1.21"/>
    </reaction>
</comment>
<dbReference type="Gene3D" id="3.40.50.2000">
    <property type="entry name" value="Glycogen Phosphorylase B"/>
    <property type="match status" value="2"/>
</dbReference>
<dbReference type="GO" id="GO:0005829">
    <property type="term" value="C:cytosol"/>
    <property type="evidence" value="ECO:0007669"/>
    <property type="project" value="TreeGrafter"/>
</dbReference>
<dbReference type="PATRIC" id="fig|399804.5.peg.1292"/>
<evidence type="ECO:0000313" key="8">
    <source>
        <dbReference type="Proteomes" id="UP000008209"/>
    </source>
</evidence>
<dbReference type="PANTHER" id="PTHR45825">
    <property type="entry name" value="GRANULE-BOUND STARCH SYNTHASE 1, CHLOROPLASTIC/AMYLOPLASTIC"/>
    <property type="match status" value="1"/>
</dbReference>
<organism evidence="7 8">
    <name type="scientific">Shewanella putrefaciens (strain 200)</name>
    <dbReference type="NCBI Taxonomy" id="399804"/>
    <lineage>
        <taxon>Bacteria</taxon>
        <taxon>Pseudomonadati</taxon>
        <taxon>Pseudomonadota</taxon>
        <taxon>Gammaproteobacteria</taxon>
        <taxon>Alteromonadales</taxon>
        <taxon>Shewanellaceae</taxon>
        <taxon>Shewanella</taxon>
    </lineage>
</organism>
<evidence type="ECO:0000256" key="3">
    <source>
        <dbReference type="ARBA" id="ARBA00022676"/>
    </source>
</evidence>
<dbReference type="SUPFAM" id="SSF53756">
    <property type="entry name" value="UDP-Glycosyltransferase/glycogen phosphorylase"/>
    <property type="match status" value="1"/>
</dbReference>
<feature type="domain" description="Glycosyl transferase family 1" evidence="5">
    <location>
        <begin position="368"/>
        <end position="494"/>
    </location>
</feature>
<dbReference type="CDD" id="cd03791">
    <property type="entry name" value="GT5_Glycogen_synthase_DULL1-like"/>
    <property type="match status" value="1"/>
</dbReference>
<dbReference type="GO" id="GO:0005978">
    <property type="term" value="P:glycogen biosynthetic process"/>
    <property type="evidence" value="ECO:0007669"/>
    <property type="project" value="TreeGrafter"/>
</dbReference>
<protein>
    <recommendedName>
        <fullName evidence="2">starch synthase</fullName>
        <ecNumber evidence="2">2.4.1.21</ecNumber>
    </recommendedName>
</protein>
<dbReference type="EC" id="2.4.1.21" evidence="2"/>
<dbReference type="PANTHER" id="PTHR45825:SF11">
    <property type="entry name" value="ALPHA AMYLASE DOMAIN-CONTAINING PROTEIN"/>
    <property type="match status" value="1"/>
</dbReference>
<evidence type="ECO:0000259" key="6">
    <source>
        <dbReference type="Pfam" id="PF08323"/>
    </source>
</evidence>
<evidence type="ECO:0000259" key="5">
    <source>
        <dbReference type="Pfam" id="PF00534"/>
    </source>
</evidence>
<evidence type="ECO:0000256" key="4">
    <source>
        <dbReference type="ARBA" id="ARBA00022679"/>
    </source>
</evidence>
<name>E6XQA7_SHEP2</name>
<evidence type="ECO:0000313" key="7">
    <source>
        <dbReference type="EMBL" id="ADV53731.1"/>
    </source>
</evidence>
<gene>
    <name evidence="7" type="ordered locus">Sput200_1260</name>
</gene>
<dbReference type="InterPro" id="IPR001296">
    <property type="entry name" value="Glyco_trans_1"/>
</dbReference>
<proteinExistence type="predicted"/>
<accession>E6XQA7</accession>
<dbReference type="KEGG" id="shp:Sput200_1260"/>
<evidence type="ECO:0000256" key="2">
    <source>
        <dbReference type="ARBA" id="ARBA00012588"/>
    </source>
</evidence>
<dbReference type="GO" id="GO:0009011">
    <property type="term" value="F:alpha-1,4-glucan glucosyltransferase (ADP-glucose donor) activity"/>
    <property type="evidence" value="ECO:0007669"/>
    <property type="project" value="UniProtKB-EC"/>
</dbReference>
<keyword evidence="3" id="KW-0328">Glycosyltransferase</keyword>
<evidence type="ECO:0000256" key="1">
    <source>
        <dbReference type="ARBA" id="ARBA00001478"/>
    </source>
</evidence>
<dbReference type="InterPro" id="IPR013534">
    <property type="entry name" value="Starch_synth_cat_dom"/>
</dbReference>
<feature type="domain" description="Starch synthase catalytic" evidence="6">
    <location>
        <begin position="3"/>
        <end position="266"/>
    </location>
</feature>
<sequence length="540" mass="59306">MKRILMVAAENGALEGAKVGGMADVIRDLPEALAEVDICTDVIMPSYGFLASQSSKAQDLGEFEVHFGGRTEKVCLFVIPHPKVEGANIYLLEDGLWLSTPGKIYSQGSAERPFADDATKFAFLSVCVAQALVTSRIPMPTVLHLHDWHAGFLAMLRAFVPEFSALKSIACVYSIHNLALQGTRPLSHDSSSLAAWFPELFASLQPEQKQAIVDPRYPHCINPMRIGIVLSDKVHLVSPTYAKEVLLPSDPKAGFFGGEGLEQDLQTKAEQGKVFGILNGCTYPDIKQAKAIAQSLARIQEDDFKKLLITIEAALVLWQGNKTQVSAVDMMAFVRIQAHWRQASLGRVPDLLLTSVGRLTDQKVLILRHLLPSGLSVLETLLQALQQTQPNALFILLGSGDASIAEFFQTLAAKYTNFLFLQGYHEALSECLYQFGDLFVMPSSFEPCGISQMLAMRAGQPCLVHGVGGLKDTVRDGIDGFVFNGNSLTAQGEAFLQRFTEAMASFERGDWPIIRAAAIAQRFDWHSVAQVYRDQLYNNL</sequence>